<protein>
    <submittedName>
        <fullName evidence="1">Uncharacterized protein</fullName>
    </submittedName>
</protein>
<gene>
    <name evidence="1" type="ORF">OCBIM_22016717mg</name>
</gene>
<organism evidence="1">
    <name type="scientific">Octopus bimaculoides</name>
    <name type="common">California two-spotted octopus</name>
    <dbReference type="NCBI Taxonomy" id="37653"/>
    <lineage>
        <taxon>Eukaryota</taxon>
        <taxon>Metazoa</taxon>
        <taxon>Spiralia</taxon>
        <taxon>Lophotrochozoa</taxon>
        <taxon>Mollusca</taxon>
        <taxon>Cephalopoda</taxon>
        <taxon>Coleoidea</taxon>
        <taxon>Octopodiformes</taxon>
        <taxon>Octopoda</taxon>
        <taxon>Incirrata</taxon>
        <taxon>Octopodidae</taxon>
        <taxon>Octopus</taxon>
    </lineage>
</organism>
<evidence type="ECO:0000313" key="1">
    <source>
        <dbReference type="EMBL" id="KOF87504.1"/>
    </source>
</evidence>
<dbReference type="EMBL" id="KQ418389">
    <property type="protein sequence ID" value="KOF87504.1"/>
    <property type="molecule type" value="Genomic_DNA"/>
</dbReference>
<sequence>MTYFILITALPSSKFINTSTYQDRSTVNANVRYYPKNLYYFEYSSQRTLHFPLCIY</sequence>
<name>A0A0L8HEF5_OCTBM</name>
<proteinExistence type="predicted"/>
<accession>A0A0L8HEF5</accession>
<dbReference type="AlphaFoldDB" id="A0A0L8HEF5"/>
<reference evidence="1" key="1">
    <citation type="submission" date="2015-07" db="EMBL/GenBank/DDBJ databases">
        <title>MeaNS - Measles Nucleotide Surveillance Program.</title>
        <authorList>
            <person name="Tran T."/>
            <person name="Druce J."/>
        </authorList>
    </citation>
    <scope>NUCLEOTIDE SEQUENCE</scope>
    <source>
        <strain evidence="1">UCB-OBI-ISO-001</strain>
        <tissue evidence="1">Gonad</tissue>
    </source>
</reference>